<feature type="compositionally biased region" description="Polar residues" evidence="1">
    <location>
        <begin position="66"/>
        <end position="84"/>
    </location>
</feature>
<reference evidence="3 4" key="3">
    <citation type="journal article" date="2006" name="Nature">
        <title>The DNA sequence and biological annotation of human chromosome 1.</title>
        <authorList>
            <person name="Gregory S.G."/>
            <person name="Barlow K.F."/>
            <person name="McLay K.E."/>
            <person name="Kaul R."/>
            <person name="Swarbreck D."/>
            <person name="Dunham A."/>
            <person name="Scott C.E."/>
            <person name="Howe K.L."/>
            <person name="Woodfine K."/>
            <person name="Spencer C.C."/>
            <person name="Jones M.C."/>
            <person name="Gillson C."/>
            <person name="Searle S."/>
            <person name="Zhou Y."/>
            <person name="Kokocinski F."/>
            <person name="McDonald L."/>
            <person name="Evans R."/>
            <person name="Phillips K."/>
            <person name="Atkinson A."/>
            <person name="Cooper R."/>
            <person name="Jones C."/>
            <person name="Hall R.E."/>
            <person name="Andrews T.D."/>
            <person name="Lloyd C."/>
            <person name="Ainscough R."/>
            <person name="Almeida J.P."/>
            <person name="Ambrose K.D."/>
            <person name="Anderson F."/>
            <person name="Andrew R.W."/>
            <person name="Ashwell R.I."/>
            <person name="Aubin K."/>
            <person name="Babbage A.K."/>
            <person name="Bagguley C.L."/>
            <person name="Bailey J."/>
            <person name="Beasley H."/>
            <person name="Bethel G."/>
            <person name="Bird C.P."/>
            <person name="Bray-Allen S."/>
            <person name="Brown J.Y."/>
            <person name="Brown A.J."/>
            <person name="Buckley D."/>
            <person name="Burton J."/>
            <person name="Bye J."/>
            <person name="Carder C."/>
            <person name="Chapman J.C."/>
            <person name="Clark S.Y."/>
            <person name="Clarke G."/>
            <person name="Clee C."/>
            <person name="Cobley V."/>
            <person name="Collier R.E."/>
            <person name="Corby N."/>
            <person name="Coville G.J."/>
            <person name="Davies J."/>
            <person name="Deadman R."/>
            <person name="Dunn M."/>
            <person name="Earthrowl M."/>
            <person name="Ellington A.G."/>
            <person name="Errington H."/>
            <person name="Frankish A."/>
            <person name="Frankland J."/>
            <person name="French L."/>
            <person name="Garner P."/>
            <person name="Garnett J."/>
            <person name="Gay L."/>
            <person name="Ghori M.R."/>
            <person name="Gibson R."/>
            <person name="Gilby L.M."/>
            <person name="Gillett W."/>
            <person name="Glithero R.J."/>
            <person name="Grafham D.V."/>
            <person name="Griffiths C."/>
            <person name="Griffiths-Jones S."/>
            <person name="Grocock R."/>
            <person name="Hammond S."/>
            <person name="Harrison E.S."/>
            <person name="Hart E."/>
            <person name="Haugen E."/>
            <person name="Heath P.D."/>
            <person name="Holmes S."/>
            <person name="Holt K."/>
            <person name="Howden P.J."/>
            <person name="Hunt A.R."/>
            <person name="Hunt S.E."/>
            <person name="Hunter G."/>
            <person name="Isherwood J."/>
            <person name="James R."/>
            <person name="Johnson C."/>
            <person name="Johnson D."/>
            <person name="Joy A."/>
            <person name="Kay M."/>
            <person name="Kershaw J.K."/>
            <person name="Kibukawa M."/>
            <person name="Kimberley A.M."/>
            <person name="King A."/>
            <person name="Knights A.J."/>
            <person name="Lad H."/>
            <person name="Laird G."/>
            <person name="Lawlor S."/>
            <person name="Leongamornlert D.A."/>
            <person name="Lloyd D.M."/>
            <person name="Loveland J."/>
            <person name="Lovell J."/>
            <person name="Lush M.J."/>
            <person name="Lyne R."/>
            <person name="Martin S."/>
            <person name="Mashreghi-Mohammadi M."/>
            <person name="Matthews L."/>
            <person name="Matthews N.S."/>
            <person name="McLaren S."/>
            <person name="Milne S."/>
            <person name="Mistry S."/>
            <person name="Moore M.J."/>
            <person name="Nickerson T."/>
            <person name="O'Dell C.N."/>
            <person name="Oliver K."/>
            <person name="Palmeiri A."/>
            <person name="Palmer S.A."/>
            <person name="Parker A."/>
            <person name="Patel D."/>
            <person name="Pearce A.V."/>
            <person name="Peck A.I."/>
            <person name="Pelan S."/>
            <person name="Phelps K."/>
            <person name="Phillimore B.J."/>
            <person name="Plumb R."/>
            <person name="Rajan J."/>
            <person name="Raymond C."/>
            <person name="Rouse G."/>
            <person name="Saenphimmachak C."/>
            <person name="Sehra H.K."/>
            <person name="Sheridan E."/>
            <person name="Shownkeen R."/>
            <person name="Sims S."/>
            <person name="Skuce C.D."/>
            <person name="Smith M."/>
            <person name="Steward C."/>
            <person name="Subramanian S."/>
            <person name="Sycamore N."/>
            <person name="Tracey A."/>
            <person name="Tromans A."/>
            <person name="Van Helmond Z."/>
            <person name="Wall M."/>
            <person name="Wallis J.M."/>
            <person name="White S."/>
            <person name="Whitehead S.L."/>
            <person name="Wilkinson J.E."/>
            <person name="Willey D.L."/>
            <person name="Williams H."/>
            <person name="Wilming L."/>
            <person name="Wray P.W."/>
            <person name="Wu Z."/>
            <person name="Coulson A."/>
            <person name="Vaudin M."/>
            <person name="Sulston J.E."/>
            <person name="Durbin R."/>
            <person name="Hubbard T."/>
            <person name="Wooster R."/>
            <person name="Dunham I."/>
            <person name="Carter N.P."/>
            <person name="McVean G."/>
            <person name="Ross M.T."/>
            <person name="Harrow J."/>
            <person name="Olson M.V."/>
            <person name="Beck S."/>
            <person name="Rogers J."/>
            <person name="Bentley D.R."/>
            <person name="Banerjee R."/>
            <person name="Bryant S.P."/>
            <person name="Burford D.C."/>
            <person name="Burrill W.D."/>
            <person name="Clegg S.M."/>
            <person name="Dhami P."/>
            <person name="Dovey O."/>
            <person name="Faulkner L.M."/>
            <person name="Gribble S.M."/>
            <person name="Langford C.F."/>
            <person name="Pandian R.D."/>
            <person name="Porter K.M."/>
            <person name="Prigmore E."/>
        </authorList>
    </citation>
    <scope>NUCLEOTIDE SEQUENCE [LARGE SCALE GENOMIC DNA]</scope>
</reference>
<accession>A0A7I2V4C5</accession>
<reference evidence="3" key="5">
    <citation type="submission" date="2025-09" db="UniProtKB">
        <authorList>
            <consortium name="Ensembl"/>
        </authorList>
    </citation>
    <scope>IDENTIFICATION</scope>
</reference>
<proteinExistence type="predicted"/>
<organism evidence="3 4">
    <name type="scientific">Homo sapiens</name>
    <name type="common">Human</name>
    <dbReference type="NCBI Taxonomy" id="9606"/>
    <lineage>
        <taxon>Eukaryota</taxon>
        <taxon>Metazoa</taxon>
        <taxon>Chordata</taxon>
        <taxon>Craniata</taxon>
        <taxon>Vertebrata</taxon>
        <taxon>Euteleostomi</taxon>
        <taxon>Mammalia</taxon>
        <taxon>Eutheria</taxon>
        <taxon>Euarchontoglires</taxon>
        <taxon>Primates</taxon>
        <taxon>Haplorrhini</taxon>
        <taxon>Catarrhini</taxon>
        <taxon>Hominidae</taxon>
        <taxon>Homo</taxon>
    </lineage>
</organism>
<evidence type="ECO:0000256" key="1">
    <source>
        <dbReference type="SAM" id="MobiDB-lite"/>
    </source>
</evidence>
<dbReference type="EMBL" id="BX571818">
    <property type="status" value="NOT_ANNOTATED_CDS"/>
    <property type="molecule type" value="Genomic_DNA"/>
</dbReference>
<sequence length="105" mass="10950">MKTLLLLLLVLLELGEAQGSLHRWNTSALSPLAPHHRTSLSSSTLAPPTSGSPLCTALAQPARRTAGSSLPSPAHTASQVNLSPFSMEPGACPGSLEPTKSLWKD</sequence>
<evidence type="ECO:0000313" key="3">
    <source>
        <dbReference type="Ensembl" id="ENSP00000503890.1"/>
    </source>
</evidence>
<feature type="signal peptide" evidence="2">
    <location>
        <begin position="1"/>
        <end position="19"/>
    </location>
</feature>
<feature type="compositionally biased region" description="Low complexity" evidence="1">
    <location>
        <begin position="39"/>
        <end position="54"/>
    </location>
</feature>
<reference evidence="3" key="4">
    <citation type="submission" date="2025-08" db="UniProtKB">
        <authorList>
            <consortium name="Ensembl"/>
        </authorList>
    </citation>
    <scope>IDENTIFICATION</scope>
</reference>
<name>A0A7I2V4C5_HUMAN</name>
<reference evidence="3 4" key="2">
    <citation type="journal article" date="2004" name="Nature">
        <title>Finishing the euchromatic sequence of the human genome.</title>
        <authorList>
            <consortium name="International Human Genome Sequencing Consortium"/>
        </authorList>
    </citation>
    <scope>NUCLEOTIDE SEQUENCE [LARGE SCALE GENOMIC DNA]</scope>
</reference>
<feature type="chain" id="PRO_5029877548" evidence="2">
    <location>
        <begin position="20"/>
        <end position="105"/>
    </location>
</feature>
<dbReference type="EMBL" id="FO535328">
    <property type="status" value="NOT_ANNOTATED_CDS"/>
    <property type="molecule type" value="Genomic_DNA"/>
</dbReference>
<evidence type="ECO:0000256" key="2">
    <source>
        <dbReference type="SAM" id="SignalP"/>
    </source>
</evidence>
<dbReference type="OpenTargets" id="ENSG00000196188"/>
<evidence type="ECO:0000313" key="4">
    <source>
        <dbReference type="Proteomes" id="UP000005640"/>
    </source>
</evidence>
<dbReference type="OrthoDB" id="771136at2759"/>
<keyword evidence="4" id="KW-1185">Reference proteome</keyword>
<gene>
    <name evidence="3" type="primary">CTSE</name>
</gene>
<dbReference type="AlphaFoldDB" id="A0A7I2V4C5"/>
<keyword evidence="2" id="KW-0732">Signal</keyword>
<dbReference type="Ensembl" id="ENST00000677780.1">
    <property type="protein sequence ID" value="ENSP00000503890.1"/>
    <property type="gene ID" value="ENSG00000196188.12"/>
</dbReference>
<dbReference type="GeneTree" id="ENSGT00940000161300"/>
<protein>
    <submittedName>
        <fullName evidence="3">Cathepsin E</fullName>
    </submittedName>
</protein>
<reference evidence="3 4" key="1">
    <citation type="journal article" date="2001" name="Nature">
        <title>Initial sequencing and analysis of the human genome.</title>
        <authorList>
            <consortium name="International Human Genome Sequencing Consortium"/>
            <person name="Lander E.S."/>
            <person name="Linton L.M."/>
            <person name="Birren B."/>
            <person name="Nusbaum C."/>
            <person name="Zody M.C."/>
            <person name="Baldwin J."/>
            <person name="Devon K."/>
            <person name="Dewar K."/>
            <person name="Doyle M."/>
            <person name="FitzHugh W."/>
            <person name="Funke R."/>
            <person name="Gage D."/>
            <person name="Harris K."/>
            <person name="Heaford A."/>
            <person name="Howland J."/>
            <person name="Kann L."/>
            <person name="Lehoczky J."/>
            <person name="LeVine R."/>
            <person name="McEwan P."/>
            <person name="McKernan K."/>
            <person name="Meldrim J."/>
            <person name="Mesirov J.P."/>
            <person name="Miranda C."/>
            <person name="Morris W."/>
            <person name="Naylor J."/>
            <person name="Raymond C."/>
            <person name="Rosetti M."/>
            <person name="Santos R."/>
            <person name="Sheridan A."/>
            <person name="Sougnez C."/>
            <person name="Stange-Thomann N."/>
            <person name="Stojanovic N."/>
            <person name="Subramanian A."/>
            <person name="Wyman D."/>
            <person name="Rogers J."/>
            <person name="Sulston J."/>
            <person name="Ainscough R."/>
            <person name="Beck S."/>
            <person name="Bentley D."/>
            <person name="Burton J."/>
            <person name="Clee C."/>
            <person name="Carter N."/>
            <person name="Coulson A."/>
            <person name="Deadman R."/>
            <person name="Deloukas P."/>
            <person name="Dunham A."/>
            <person name="Dunham I."/>
            <person name="Durbin R."/>
            <person name="French L."/>
            <person name="Grafham D."/>
            <person name="Gregory S."/>
            <person name="Hubbard T."/>
            <person name="Humphray S."/>
            <person name="Hunt A."/>
            <person name="Jones M."/>
            <person name="Lloyd C."/>
            <person name="McMurray A."/>
            <person name="Matthews L."/>
            <person name="Mercer S."/>
            <person name="Milne S."/>
            <person name="Mullikin J.C."/>
            <person name="Mungall A."/>
            <person name="Plumb R."/>
            <person name="Ross M."/>
            <person name="Shownkeen R."/>
            <person name="Sims S."/>
            <person name="Waterston R.H."/>
            <person name="Wilson R.K."/>
            <person name="Hillier L.W."/>
            <person name="McPherson J.D."/>
            <person name="Marra M.A."/>
            <person name="Mardis E.R."/>
            <person name="Fulton L.A."/>
            <person name="Chinwalla A.T."/>
            <person name="Pepin K.H."/>
            <person name="Gish W.R."/>
            <person name="Chissoe S.L."/>
            <person name="Wendl M.C."/>
            <person name="Delehaunty K.D."/>
            <person name="Miner T.L."/>
            <person name="Delehaunty A."/>
            <person name="Kramer J.B."/>
            <person name="Cook L.L."/>
            <person name="Fulton R.S."/>
            <person name="Johnson D.L."/>
            <person name="Minx P.J."/>
            <person name="Clifton S.W."/>
            <person name="Hawkins T."/>
            <person name="Branscomb E."/>
            <person name="Predki P."/>
            <person name="Richardson P."/>
            <person name="Wenning S."/>
            <person name="Slezak T."/>
            <person name="Doggett N."/>
            <person name="Cheng J.F."/>
            <person name="Olsen A."/>
            <person name="Lucas S."/>
            <person name="Elkin C."/>
            <person name="Uberbacher E."/>
            <person name="Frazier M."/>
            <person name="Gibbs R.A."/>
            <person name="Muzny D.M."/>
            <person name="Scherer S.E."/>
            <person name="Bouck J.B."/>
            <person name="Sodergren E.J."/>
            <person name="Worley K.C."/>
            <person name="Rives C.M."/>
            <person name="Gorrell J.H."/>
            <person name="Metzker M.L."/>
            <person name="Naylor S.L."/>
            <person name="Kucherlapati R.S."/>
            <person name="Nelson D.L."/>
            <person name="Weinstock G.M."/>
            <person name="Sakaki Y."/>
            <person name="Fujiyama A."/>
            <person name="Hattori M."/>
            <person name="Yada T."/>
            <person name="Toyoda A."/>
            <person name="Itoh T."/>
            <person name="Kawagoe C."/>
            <person name="Watanabe H."/>
            <person name="Totoki Y."/>
            <person name="Taylor T."/>
            <person name="Weissenbach J."/>
            <person name="Heilig R."/>
            <person name="Saurin W."/>
            <person name="Artiguenave F."/>
            <person name="Brottier P."/>
            <person name="Bruls T."/>
            <person name="Pelletier E."/>
            <person name="Robert C."/>
            <person name="Wincker P."/>
            <person name="Smith D.R."/>
            <person name="Doucette-Stamm L."/>
            <person name="Rubenfield M."/>
            <person name="Weinstock K."/>
            <person name="Lee H.M."/>
            <person name="Dubois J."/>
            <person name="Rosenthal A."/>
            <person name="Platzer M."/>
            <person name="Nyakatura G."/>
            <person name="Taudien S."/>
            <person name="Rump A."/>
            <person name="Yang H."/>
            <person name="Yu J."/>
            <person name="Wang J."/>
            <person name="Huang G."/>
            <person name="Gu J."/>
            <person name="Hood L."/>
            <person name="Rowen L."/>
            <person name="Madan A."/>
            <person name="Qin S."/>
            <person name="Davis R.W."/>
            <person name="Federspiel N.A."/>
            <person name="Abola A.P."/>
            <person name="Proctor M.J."/>
            <person name="Myers R.M."/>
            <person name="Schmutz J."/>
            <person name="Dickson M."/>
            <person name="Grimwood J."/>
            <person name="Cox D.R."/>
            <person name="Olson M.V."/>
            <person name="Kaul R."/>
            <person name="Raymond C."/>
            <person name="Shimizu N."/>
            <person name="Kawasaki K."/>
            <person name="Minoshima S."/>
            <person name="Evans G.A."/>
            <person name="Athanasiou M."/>
            <person name="Schultz R."/>
            <person name="Roe B.A."/>
            <person name="Chen F."/>
            <person name="Pan H."/>
            <person name="Ramser J."/>
            <person name="Lehrach H."/>
            <person name="Reinhardt R."/>
            <person name="McCombie W.R."/>
            <person name="de la Bastide M."/>
            <person name="Dedhia N."/>
            <person name="Blocker H."/>
            <person name="Hornischer K."/>
            <person name="Nordsiek G."/>
            <person name="Agarwala R."/>
            <person name="Aravind L."/>
            <person name="Bailey J.A."/>
            <person name="Bateman A."/>
            <person name="Batzoglou S."/>
            <person name="Birney E."/>
            <person name="Bork P."/>
            <person name="Brown D.G."/>
            <person name="Burge C.B."/>
            <person name="Cerutti L."/>
            <person name="Chen H.C."/>
            <person name="Church D."/>
            <person name="Clamp M."/>
            <person name="Copley R.R."/>
            <person name="Doerks T."/>
            <person name="Eddy S.R."/>
            <person name="Eichler E.E."/>
            <person name="Furey T.S."/>
            <person name="Galagan J."/>
            <person name="Gilbert J.G."/>
            <person name="Harmon C."/>
            <person name="Hayashizaki Y."/>
            <person name="Haussler D."/>
            <person name="Hermjakob H."/>
            <person name="Hokamp K."/>
            <person name="Jang W."/>
            <person name="Johnson L.S."/>
            <person name="Jones T.A."/>
            <person name="Kasif S."/>
            <person name="Kaspryzk A."/>
            <person name="Kennedy S."/>
            <person name="Kent W.J."/>
            <person name="Kitts P."/>
            <person name="Koonin E.V."/>
            <person name="Korf I."/>
            <person name="Kulp D."/>
            <person name="Lancet D."/>
            <person name="Lowe T.M."/>
            <person name="McLysaght A."/>
            <person name="Mikkelsen T."/>
            <person name="Moran J.V."/>
            <person name="Mulder N."/>
            <person name="Pollara V.J."/>
            <person name="Ponting C.P."/>
            <person name="Schuler G."/>
            <person name="Schultz J."/>
            <person name="Slater G."/>
            <person name="Smit A.F."/>
            <person name="Stupka E."/>
            <person name="Szustakowski J."/>
            <person name="Thierry-Mieg D."/>
            <person name="Thierry-Mieg J."/>
            <person name="Wagner L."/>
            <person name="Wallis J."/>
            <person name="Wheeler R."/>
            <person name="Williams A."/>
            <person name="Wolf Y.I."/>
            <person name="Wolfe K.H."/>
            <person name="Yang S.P."/>
            <person name="Yeh R.F."/>
            <person name="Collins F."/>
            <person name="Guyer M.S."/>
            <person name="Peterson J."/>
            <person name="Felsenfeld A."/>
            <person name="Wetterstrand K.A."/>
            <person name="Patrinos A."/>
            <person name="Morgan M.J."/>
            <person name="de Jong P."/>
            <person name="Catanese J.J."/>
            <person name="Osoegawa K."/>
            <person name="Shizuya H."/>
            <person name="Choi S."/>
            <person name="Chen Y.J."/>
        </authorList>
    </citation>
    <scope>NUCLEOTIDE SEQUENCE [LARGE SCALE GENOMIC DNA]</scope>
</reference>
<dbReference type="Ensembl" id="ENST00000677780.1">
    <property type="protein sequence ID" value="ENSP00000503890.1"/>
    <property type="gene ID" value="ENSG00000196188.13"/>
</dbReference>
<feature type="region of interest" description="Disordered" evidence="1">
    <location>
        <begin position="32"/>
        <end position="105"/>
    </location>
</feature>
<dbReference type="Bgee" id="ENSG00000196188">
    <property type="expression patterns" value="Expressed in jejunal mucosa and 115 other cell types or tissues"/>
</dbReference>
<dbReference type="HGNC" id="HGNC:2530">
    <property type="gene designation" value="CTSE"/>
</dbReference>
<dbReference type="Proteomes" id="UP000005640">
    <property type="component" value="Chromosome 1"/>
</dbReference>